<dbReference type="NCBIfam" id="NF008588">
    <property type="entry name" value="PRK11553.1"/>
    <property type="match status" value="1"/>
</dbReference>
<dbReference type="InterPro" id="IPR001638">
    <property type="entry name" value="Solute-binding_3/MltF_N"/>
</dbReference>
<dbReference type="SUPFAM" id="SSF53850">
    <property type="entry name" value="Periplasmic binding protein-like II"/>
    <property type="match status" value="1"/>
</dbReference>
<evidence type="ECO:0000256" key="4">
    <source>
        <dbReference type="ARBA" id="ARBA00022729"/>
    </source>
</evidence>
<dbReference type="Proteomes" id="UP000196536">
    <property type="component" value="Unassembled WGS sequence"/>
</dbReference>
<sequence length="332" mass="36304">MHDTTIIEIDKKNSQTWLKTTLASVLLMSAGCAMSFSVWAVDTSVKELRIGYQKSAINFAVAKQNKYLEQEFPNAKISWNEFPAGPQILEALAVGSIDVGVTGDTPPVYAQAAGKPLYYVAYEAAKPLASAILIPKNSSIKQLKDLKGKRIALQKGSSSHFLLVQAVQKAGLTWSDVQPIWLTPADARAAFQKGAVDAWAIWDPYYASAQLEDGAKVLTTGKGLSPNYTFYLAAPKFVQSHPKAVTGLIGQINQADKWVQKNPQQTADLIAKNTGLRPEVSRVFVDRRPKPSGASPLNAKVIKEQQLLADRFSQLNIIPKRISIAEAVWNKN</sequence>
<comment type="function">
    <text evidence="5">Part of a binding-protein-dependent transport system for aliphatic sulfonates. Putative binding protein.</text>
</comment>
<keyword evidence="10" id="KW-1185">Reference proteome</keyword>
<keyword evidence="7" id="KW-0472">Membrane</keyword>
<keyword evidence="7" id="KW-0812">Transmembrane</keyword>
<evidence type="ECO:0000256" key="1">
    <source>
        <dbReference type="ARBA" id="ARBA00004418"/>
    </source>
</evidence>
<evidence type="ECO:0000256" key="6">
    <source>
        <dbReference type="ARBA" id="ARBA00070228"/>
    </source>
</evidence>
<evidence type="ECO:0000256" key="7">
    <source>
        <dbReference type="SAM" id="Phobius"/>
    </source>
</evidence>
<dbReference type="Pfam" id="PF09084">
    <property type="entry name" value="NMT1"/>
    <property type="match status" value="1"/>
</dbReference>
<organism evidence="9 10">
    <name type="scientific">Acinetobacter populi</name>
    <dbReference type="NCBI Taxonomy" id="1582270"/>
    <lineage>
        <taxon>Bacteria</taxon>
        <taxon>Pseudomonadati</taxon>
        <taxon>Pseudomonadota</taxon>
        <taxon>Gammaproteobacteria</taxon>
        <taxon>Moraxellales</taxon>
        <taxon>Moraxellaceae</taxon>
        <taxon>Acinetobacter</taxon>
    </lineage>
</organism>
<keyword evidence="4" id="KW-0732">Signal</keyword>
<accession>A0A1Z9YVN5</accession>
<dbReference type="GO" id="GO:0042597">
    <property type="term" value="C:periplasmic space"/>
    <property type="evidence" value="ECO:0007669"/>
    <property type="project" value="UniProtKB-SubCell"/>
</dbReference>
<dbReference type="PANTHER" id="PTHR30024">
    <property type="entry name" value="ALIPHATIC SULFONATES-BINDING PROTEIN-RELATED"/>
    <property type="match status" value="1"/>
</dbReference>
<keyword evidence="3" id="KW-0813">Transport</keyword>
<evidence type="ECO:0000256" key="2">
    <source>
        <dbReference type="ARBA" id="ARBA00010742"/>
    </source>
</evidence>
<dbReference type="NCBIfam" id="TIGR01728">
    <property type="entry name" value="SsuA_fam"/>
    <property type="match status" value="1"/>
</dbReference>
<comment type="similarity">
    <text evidence="2">Belongs to the bacterial solute-binding protein SsuA/TauA family.</text>
</comment>
<evidence type="ECO:0000256" key="3">
    <source>
        <dbReference type="ARBA" id="ARBA00022448"/>
    </source>
</evidence>
<evidence type="ECO:0000259" key="8">
    <source>
        <dbReference type="SMART" id="SM00062"/>
    </source>
</evidence>
<dbReference type="AlphaFoldDB" id="A0A1Z9YVN5"/>
<dbReference type="SMART" id="SM00062">
    <property type="entry name" value="PBPb"/>
    <property type="match status" value="1"/>
</dbReference>
<dbReference type="InterPro" id="IPR010067">
    <property type="entry name" value="ABC_SsuA_sub-bd"/>
</dbReference>
<evidence type="ECO:0000256" key="5">
    <source>
        <dbReference type="ARBA" id="ARBA00055538"/>
    </source>
</evidence>
<dbReference type="CDD" id="cd13557">
    <property type="entry name" value="PBP2_SsuA"/>
    <property type="match status" value="1"/>
</dbReference>
<feature type="transmembrane region" description="Helical" evidence="7">
    <location>
        <begin position="21"/>
        <end position="41"/>
    </location>
</feature>
<gene>
    <name evidence="9" type="ORF">CAP51_13735</name>
</gene>
<dbReference type="GO" id="GO:0016020">
    <property type="term" value="C:membrane"/>
    <property type="evidence" value="ECO:0007669"/>
    <property type="project" value="InterPro"/>
</dbReference>
<evidence type="ECO:0000313" key="9">
    <source>
        <dbReference type="EMBL" id="OUY06316.1"/>
    </source>
</evidence>
<keyword evidence="7" id="KW-1133">Transmembrane helix</keyword>
<feature type="domain" description="Solute-binding protein family 3/N-terminal" evidence="8">
    <location>
        <begin position="47"/>
        <end position="262"/>
    </location>
</feature>
<dbReference type="GO" id="GO:0042626">
    <property type="term" value="F:ATPase-coupled transmembrane transporter activity"/>
    <property type="evidence" value="ECO:0007669"/>
    <property type="project" value="InterPro"/>
</dbReference>
<dbReference type="EMBL" id="NEXX01000005">
    <property type="protein sequence ID" value="OUY06316.1"/>
    <property type="molecule type" value="Genomic_DNA"/>
</dbReference>
<reference evidence="9 10" key="1">
    <citation type="submission" date="2017-05" db="EMBL/GenBank/DDBJ databases">
        <title>Acinetobacter populi ANC 5415 (= PBJ7), whole genome shotgun sequencing project.</title>
        <authorList>
            <person name="Nemec A."/>
            <person name="Radolfova-Krizova L."/>
        </authorList>
    </citation>
    <scope>NUCLEOTIDE SEQUENCE [LARGE SCALE GENOMIC DNA]</scope>
    <source>
        <strain evidence="9 10">PBJ7</strain>
    </source>
</reference>
<proteinExistence type="inferred from homology"/>
<dbReference type="FunFam" id="3.40.190.10:FF:000050">
    <property type="entry name" value="Sulfonate ABC transporter substrate-binding protein"/>
    <property type="match status" value="1"/>
</dbReference>
<comment type="subcellular location">
    <subcellularLocation>
        <location evidence="1">Periplasm</location>
    </subcellularLocation>
</comment>
<dbReference type="PANTHER" id="PTHR30024:SF42">
    <property type="entry name" value="ALIPHATIC SULFONATES-BINDING PROTEIN-RELATED"/>
    <property type="match status" value="1"/>
</dbReference>
<comment type="caution">
    <text evidence="9">The sequence shown here is derived from an EMBL/GenBank/DDBJ whole genome shotgun (WGS) entry which is preliminary data.</text>
</comment>
<dbReference type="InterPro" id="IPR015168">
    <property type="entry name" value="SsuA/THI5"/>
</dbReference>
<name>A0A1Z9YVN5_9GAMM</name>
<evidence type="ECO:0000313" key="10">
    <source>
        <dbReference type="Proteomes" id="UP000196536"/>
    </source>
</evidence>
<protein>
    <recommendedName>
        <fullName evidence="6">Putative aliphatic sulfonates-binding protein</fullName>
    </recommendedName>
</protein>
<dbReference type="Gene3D" id="3.40.190.10">
    <property type="entry name" value="Periplasmic binding protein-like II"/>
    <property type="match status" value="2"/>
</dbReference>